<name>A0ABS4T8U5_9PSEU</name>
<organism evidence="1 2">
    <name type="scientific">Kibdelosporangium banguiense</name>
    <dbReference type="NCBI Taxonomy" id="1365924"/>
    <lineage>
        <taxon>Bacteria</taxon>
        <taxon>Bacillati</taxon>
        <taxon>Actinomycetota</taxon>
        <taxon>Actinomycetes</taxon>
        <taxon>Pseudonocardiales</taxon>
        <taxon>Pseudonocardiaceae</taxon>
        <taxon>Kibdelosporangium</taxon>
    </lineage>
</organism>
<proteinExistence type="predicted"/>
<protein>
    <recommendedName>
        <fullName evidence="3">Sugar ABC transporter substrate-binding protein</fullName>
    </recommendedName>
</protein>
<keyword evidence="2" id="KW-1185">Reference proteome</keyword>
<accession>A0ABS4T8U5</accession>
<comment type="caution">
    <text evidence="1">The sequence shown here is derived from an EMBL/GenBank/DDBJ whole genome shotgun (WGS) entry which is preliminary data.</text>
</comment>
<reference evidence="1 2" key="1">
    <citation type="submission" date="2021-03" db="EMBL/GenBank/DDBJ databases">
        <title>Sequencing the genomes of 1000 actinobacteria strains.</title>
        <authorList>
            <person name="Klenk H.-P."/>
        </authorList>
    </citation>
    <scope>NUCLEOTIDE SEQUENCE [LARGE SCALE GENOMIC DNA]</scope>
    <source>
        <strain evidence="1 2">DSM 46670</strain>
    </source>
</reference>
<evidence type="ECO:0000313" key="1">
    <source>
        <dbReference type="EMBL" id="MBP2320834.1"/>
    </source>
</evidence>
<sequence length="126" mass="13593">MATRPAFLPSTMSAAATTGAEVVRRSAEQADAAATECWAALLGGCDSPGRRLLPQRLRQLADATAFYAGTAWWYGDGSRHRTRITRARERIEEAVAERDGAEFAEAFIGYDEAVATAVMRVGSLIK</sequence>
<dbReference type="Proteomes" id="UP001519332">
    <property type="component" value="Unassembled WGS sequence"/>
</dbReference>
<evidence type="ECO:0000313" key="2">
    <source>
        <dbReference type="Proteomes" id="UP001519332"/>
    </source>
</evidence>
<dbReference type="EMBL" id="JAGINW010000001">
    <property type="protein sequence ID" value="MBP2320834.1"/>
    <property type="molecule type" value="Genomic_DNA"/>
</dbReference>
<evidence type="ECO:0008006" key="3">
    <source>
        <dbReference type="Google" id="ProtNLM"/>
    </source>
</evidence>
<gene>
    <name evidence="1" type="ORF">JOF56_001219</name>
</gene>
<dbReference type="RefSeq" id="WP_307854947.1">
    <property type="nucleotide sequence ID" value="NZ_JAGINW010000001.1"/>
</dbReference>